<evidence type="ECO:0000313" key="2">
    <source>
        <dbReference type="Proteomes" id="UP000078340"/>
    </source>
</evidence>
<evidence type="ECO:0000313" key="1">
    <source>
        <dbReference type="EMBL" id="OAQ76872.1"/>
    </source>
</evidence>
<accession>A0A179GGC0</accession>
<name>A0A179GGC0_PURLI</name>
<dbReference type="EMBL" id="LSBI01000013">
    <property type="protein sequence ID" value="OAQ76872.1"/>
    <property type="molecule type" value="Genomic_DNA"/>
</dbReference>
<dbReference type="AlphaFoldDB" id="A0A179GGC0"/>
<reference evidence="1 2" key="1">
    <citation type="submission" date="2016-02" db="EMBL/GenBank/DDBJ databases">
        <title>Biosynthesis of antibiotic leucinostatins and their inhibition on Phytophthora in bio-control Purpureocillium lilacinum.</title>
        <authorList>
            <person name="Wang G."/>
            <person name="Liu Z."/>
            <person name="Lin R."/>
            <person name="Li E."/>
            <person name="Mao Z."/>
            <person name="Ling J."/>
            <person name="Yin W."/>
            <person name="Xie B."/>
        </authorList>
    </citation>
    <scope>NUCLEOTIDE SEQUENCE [LARGE SCALE GENOMIC DNA]</scope>
    <source>
        <strain evidence="1">PLFJ-1</strain>
    </source>
</reference>
<proteinExistence type="predicted"/>
<sequence length="231" mass="24330">MPKGLGSLRVPCGSRIGLSGLGNRAGCVLGLFSGQRGSTTSMTLAVFSAQATYVPMTGKRASFYLNPAKMSHWFTSPIFGPGRKVPSGHSTPRLLRTALPAATRAQSIADVHSVETQLGEDRLFGCPAPATGQRPSSPQRLVSLPCCPSEIQHPQRATATAGLAVPVYAAWAYGSAPIPLQEAGNSLYWGTAHVMCKLSLTSNIASSMCAFLVAARSRSTCRADHDTEARK</sequence>
<gene>
    <name evidence="1" type="ORF">VFPFJ_10409</name>
</gene>
<organism evidence="1 2">
    <name type="scientific">Purpureocillium lilacinum</name>
    <name type="common">Paecilomyces lilacinus</name>
    <dbReference type="NCBI Taxonomy" id="33203"/>
    <lineage>
        <taxon>Eukaryota</taxon>
        <taxon>Fungi</taxon>
        <taxon>Dikarya</taxon>
        <taxon>Ascomycota</taxon>
        <taxon>Pezizomycotina</taxon>
        <taxon>Sordariomycetes</taxon>
        <taxon>Hypocreomycetidae</taxon>
        <taxon>Hypocreales</taxon>
        <taxon>Ophiocordycipitaceae</taxon>
        <taxon>Purpureocillium</taxon>
    </lineage>
</organism>
<dbReference type="Proteomes" id="UP000078340">
    <property type="component" value="Unassembled WGS sequence"/>
</dbReference>
<protein>
    <submittedName>
        <fullName evidence="1">Uncharacterized protein</fullName>
    </submittedName>
</protein>
<comment type="caution">
    <text evidence="1">The sequence shown here is derived from an EMBL/GenBank/DDBJ whole genome shotgun (WGS) entry which is preliminary data.</text>
</comment>